<organism evidence="5 6">
    <name type="scientific">Humicola insolens</name>
    <name type="common">Soft-rot fungus</name>
    <dbReference type="NCBI Taxonomy" id="85995"/>
    <lineage>
        <taxon>Eukaryota</taxon>
        <taxon>Fungi</taxon>
        <taxon>Dikarya</taxon>
        <taxon>Ascomycota</taxon>
        <taxon>Pezizomycotina</taxon>
        <taxon>Sordariomycetes</taxon>
        <taxon>Sordariomycetidae</taxon>
        <taxon>Sordariales</taxon>
        <taxon>Chaetomiaceae</taxon>
        <taxon>Mycothermus</taxon>
    </lineage>
</organism>
<dbReference type="InterPro" id="IPR040108">
    <property type="entry name" value="Laa1/Sip1/HEATR5"/>
</dbReference>
<dbReference type="Pfam" id="PF25468">
    <property type="entry name" value="HEAT_HEATR5A"/>
    <property type="match status" value="1"/>
</dbReference>
<keyword evidence="2" id="KW-0677">Repeat</keyword>
<dbReference type="EMBL" id="JAZGSY010000239">
    <property type="protein sequence ID" value="KAL1838082.1"/>
    <property type="molecule type" value="Genomic_DNA"/>
</dbReference>
<gene>
    <name evidence="5" type="ORF">VTJ49DRAFT_3074</name>
</gene>
<dbReference type="Pfam" id="PF02985">
    <property type="entry name" value="HEAT"/>
    <property type="match status" value="1"/>
</dbReference>
<evidence type="ECO:0000259" key="4">
    <source>
        <dbReference type="Pfam" id="PF25808"/>
    </source>
</evidence>
<feature type="domain" description="LAA1-like C-terminal TPR repeats" evidence="4">
    <location>
        <begin position="1869"/>
        <end position="2030"/>
    </location>
</feature>
<name>A0ABR3V950_HUMIN</name>
<dbReference type="InterPro" id="IPR011989">
    <property type="entry name" value="ARM-like"/>
</dbReference>
<comment type="similarity">
    <text evidence="1">Belongs to the HEATR5 family.</text>
</comment>
<evidence type="ECO:0000313" key="5">
    <source>
        <dbReference type="EMBL" id="KAL1838082.1"/>
    </source>
</evidence>
<dbReference type="Pfam" id="PF20210">
    <property type="entry name" value="Laa1_Sip1_HTR5"/>
    <property type="match status" value="1"/>
</dbReference>
<evidence type="ECO:0000256" key="1">
    <source>
        <dbReference type="ARBA" id="ARBA00008304"/>
    </source>
</evidence>
<feature type="region of interest" description="Disordered" evidence="3">
    <location>
        <begin position="1"/>
        <end position="25"/>
    </location>
</feature>
<accession>A0ABR3V950</accession>
<sequence length="2055" mass="222189">MASTVGTDEPSTANSDVPRSSAAAAATSHPEFDVSKLQGLPTEQQELLLLNFVSTLSRHVLSLDADDCTAQQFYLKKEIFKILNLGTPAPTRIIRNTLGRCLGHVFGKGDRKLLFETVSELSSIISGGKVKTEAEIRLKHAAVTCLGEVYAAAGDSAINLHQLACTALLKLLKSSSSHAGLRAAVFTALGKIATMLGSSLDEGIARDIWKQGRSYATSDKGSLVVISACRCLRSLVQSTPYFQTSTDFDSLRSSMFKTFDSASSHVRSAAADCFAEALVRGYSETAVSEPAVSALKRSKSKSAKRQSMQIGGLQDDDDLPPRPESPAPSKKSQVLALSLADMLKTLSTQLGERTVEANYTRILEHLTVELLGHSNVANNRYRLLITRRMIEIIVQDIVGKKILGESGQTNAAKALINDIIKNYPQSVKESPEPAKQTLAVALCALASLINSLGSASSVFSEACRDALPQVLQHPSYTVQVYAASCLKTFLLACPQQILPCLSMCMNSLSRELGLLGTGRGSPRRCLGLAHGLAAGLSASPQRPLYGSVDIYSRVLTMSTSLLKSSGSSELRVAAMQIQVAWTLIGGLMSLGPNFVKIHLSQLLLLWKNALPKVLSKDSSIHRNHLNASFLTHVRECALSSILSFLEFNGRLLTVDVSKRIATMLQSTTAFLKTLPSKKIADDISERLTPSLQLQDLEIMVQRRVLQCYTKLVNISPAGGTEALLQSNLLTLAISLFADPDNYTPSSLSASIANTAGTFESIWDIGDNSGFGVTGLVRGFKVRPLPGQHETSVDRAVCGQEGPEQDIERVLLSPICGTLEHDASVLYIGNADGPSLPDPAATEVVNMAIQLFAFVFPLTPSKVQESVLEQVTTFLAAGSLQRDPGRKAAINVNVATALLSILRVAVKETRSPPGDVTNAAVEKLIQELLRDFVLDPDQYVRSIAYEAVARLCGTCGNAFTNQEIKYLIDTIVVNREPSARAGCAMALGTIQAKIGSMAAGYHLKSILNILLSLCNDPHPTVHYWALEAVARVADAAGLSFASYVSATLGMLANLYVSETHNPEVALPATMNLGVELSTPAAIAHCIDALINVLGPDLQDSTKSRELIFTLVGFFQQEEDLEVQRTSLVCLEHLSLYAPGYVNFAEYVKTLQRYLGSEHTVLRDVAVDGLHNLMKRDPYDVIEAADKGFEDQLWLVLDSDPSHDGMRNTIRNWMRHTCLANTAAWLARFQHVLKMTRPKEAVKKAVKTKQASTGIDLQDDEVAGFATAPGATKDDKDTPSGSEVEPLRWQVTTFAMDLLNDVFILVAKDVAQHGESAAQTALQSKIADVVRMAFSASTSGVVEQRIWGLKTIGAVLKMFGKTPDPDFEEAMLLEQYQAQISSALTPAFAADSSPELAAEAVNVCAAFIATGIVTDVDRMGRILKTLVSSLENFRTEDENAGIGDLKGLSSNARVMVKMAVFGAWAELQVASSEQKYLLDVLKPHIGTLTPLWLESLREFARLRFEPDISMTLGPPSLSGSLDTVYAALNRETQLKFYQDSWLKLVDAIASLIGQDSEFVFDALDGKEVPGPNTNGTSRGPDINYRDEPVAFFFVLFGIAFEALATKPGQSESLATEEQTLAILGALKKILHPSVSGQAIYRDAVFSETMDLLDRLVLTEGLDVQAVIVEIARDLCLAHPAARKNGDADNNELSEDIEQLFELTRIMVLVLSGLLPNLSETPQPTRHQMNEEAILLVKTALDALVDAAEVFPAIIKTDLYACIIHIFATILATPSCQEVIVPQSLPTLKRFMVSLARSRAAAAAAVAAGTLPEESGPAQTDAQLLGCLRRFLSIYLHAQKRELPTSLTCVKNSLLALTILFTGGGENHLPATEPLVARYLDEVVDCLTDRMTAKIAANCTRTLLLQPHPTPADYTIARHLLPRLLGFITDTDPEDPENARALIAQALCAYASSPSIAQPPQRAPLVIALVLPALLERALKEGPESYRETSARLLELAAADQTAFRGVVGSMREGQRGFLEEVIRRGRQEEMEAAGRMNRTGPDGGAKPSIALKMDFGE</sequence>
<dbReference type="InterPro" id="IPR057981">
    <property type="entry name" value="TPR_LAA1-like_C"/>
</dbReference>
<dbReference type="Gene3D" id="1.25.10.10">
    <property type="entry name" value="Leucine-rich Repeat Variant"/>
    <property type="match status" value="3"/>
</dbReference>
<dbReference type="PANTHER" id="PTHR21663:SF0">
    <property type="entry name" value="HEAT REPEAT-CONTAINING PROTEIN 5B"/>
    <property type="match status" value="1"/>
</dbReference>
<dbReference type="SUPFAM" id="SSF48371">
    <property type="entry name" value="ARM repeat"/>
    <property type="match status" value="2"/>
</dbReference>
<evidence type="ECO:0000256" key="2">
    <source>
        <dbReference type="ARBA" id="ARBA00022737"/>
    </source>
</evidence>
<dbReference type="InterPro" id="IPR046837">
    <property type="entry name" value="Laa1/Sip1/HEATR5-like_HEAT"/>
</dbReference>
<keyword evidence="6" id="KW-1185">Reference proteome</keyword>
<dbReference type="Pfam" id="PF25808">
    <property type="entry name" value="TPR_LAA1_C"/>
    <property type="match status" value="1"/>
</dbReference>
<feature type="compositionally biased region" description="Polar residues" evidence="3">
    <location>
        <begin position="1"/>
        <end position="18"/>
    </location>
</feature>
<proteinExistence type="inferred from homology"/>
<dbReference type="InterPro" id="IPR016024">
    <property type="entry name" value="ARM-type_fold"/>
</dbReference>
<protein>
    <recommendedName>
        <fullName evidence="4">LAA1-like C-terminal TPR repeats domain-containing protein</fullName>
    </recommendedName>
</protein>
<evidence type="ECO:0000313" key="6">
    <source>
        <dbReference type="Proteomes" id="UP001583172"/>
    </source>
</evidence>
<reference evidence="5 6" key="1">
    <citation type="journal article" date="2024" name="Commun. Biol.">
        <title>Comparative genomic analysis of thermophilic fungi reveals convergent evolutionary adaptations and gene losses.</title>
        <authorList>
            <person name="Steindorff A.S."/>
            <person name="Aguilar-Pontes M.V."/>
            <person name="Robinson A.J."/>
            <person name="Andreopoulos B."/>
            <person name="LaButti K."/>
            <person name="Kuo A."/>
            <person name="Mondo S."/>
            <person name="Riley R."/>
            <person name="Otillar R."/>
            <person name="Haridas S."/>
            <person name="Lipzen A."/>
            <person name="Grimwood J."/>
            <person name="Schmutz J."/>
            <person name="Clum A."/>
            <person name="Reid I.D."/>
            <person name="Moisan M.C."/>
            <person name="Butler G."/>
            <person name="Nguyen T.T.M."/>
            <person name="Dewar K."/>
            <person name="Conant G."/>
            <person name="Drula E."/>
            <person name="Henrissat B."/>
            <person name="Hansel C."/>
            <person name="Singer S."/>
            <person name="Hutchinson M.I."/>
            <person name="de Vries R.P."/>
            <person name="Natvig D.O."/>
            <person name="Powell A.J."/>
            <person name="Tsang A."/>
            <person name="Grigoriev I.V."/>
        </authorList>
    </citation>
    <scope>NUCLEOTIDE SEQUENCE [LARGE SCALE GENOMIC DNA]</scope>
    <source>
        <strain evidence="5 6">CBS 620.91</strain>
    </source>
</reference>
<comment type="caution">
    <text evidence="5">The sequence shown here is derived from an EMBL/GenBank/DDBJ whole genome shotgun (WGS) entry which is preliminary data.</text>
</comment>
<feature type="region of interest" description="Disordered" evidence="3">
    <location>
        <begin position="2030"/>
        <end position="2055"/>
    </location>
</feature>
<dbReference type="PANTHER" id="PTHR21663">
    <property type="entry name" value="HYPOTHETICAL HEAT DOMAIN-CONTAINING"/>
    <property type="match status" value="1"/>
</dbReference>
<evidence type="ECO:0000256" key="3">
    <source>
        <dbReference type="SAM" id="MobiDB-lite"/>
    </source>
</evidence>
<dbReference type="InterPro" id="IPR000357">
    <property type="entry name" value="HEAT"/>
</dbReference>
<feature type="region of interest" description="Disordered" evidence="3">
    <location>
        <begin position="293"/>
        <end position="331"/>
    </location>
</feature>
<dbReference type="Proteomes" id="UP001583172">
    <property type="component" value="Unassembled WGS sequence"/>
</dbReference>